<protein>
    <submittedName>
        <fullName evidence="1">Uncharacterized protein</fullName>
    </submittedName>
</protein>
<dbReference type="EMBL" id="JH413813">
    <property type="protein sequence ID" value="EHL31515.1"/>
    <property type="molecule type" value="Genomic_DNA"/>
</dbReference>
<name>G9EMH9_9GAMM</name>
<dbReference type="Proteomes" id="UP000002770">
    <property type="component" value="Unassembled WGS sequence"/>
</dbReference>
<dbReference type="HOGENOM" id="CLU_1508795_0_0_6"/>
<proteinExistence type="predicted"/>
<accession>G9EMH9</accession>
<dbReference type="AlphaFoldDB" id="G9EMH9"/>
<dbReference type="eggNOG" id="COG1193">
    <property type="taxonomic scope" value="Bacteria"/>
</dbReference>
<evidence type="ECO:0000313" key="2">
    <source>
        <dbReference type="Proteomes" id="UP000002770"/>
    </source>
</evidence>
<gene>
    <name evidence="1" type="ORF">LDG_6446</name>
</gene>
<dbReference type="InParanoid" id="G9EMH9"/>
<evidence type="ECO:0000313" key="1">
    <source>
        <dbReference type="EMBL" id="EHL31515.1"/>
    </source>
</evidence>
<reference evidence="1 2" key="1">
    <citation type="journal article" date="2011" name="BMC Genomics">
        <title>Insight into cross-talk between intra-amoebal pathogens.</title>
        <authorList>
            <person name="Gimenez G."/>
            <person name="Bertelli C."/>
            <person name="Moliner C."/>
            <person name="Robert C."/>
            <person name="Raoult D."/>
            <person name="Fournier P.E."/>
            <person name="Greub G."/>
        </authorList>
    </citation>
    <scope>NUCLEOTIDE SEQUENCE [LARGE SCALE GENOMIC DNA]</scope>
    <source>
        <strain evidence="1 2">LLAP12</strain>
    </source>
</reference>
<organism evidence="1 2">
    <name type="scientific">Legionella drancourtii LLAP12</name>
    <dbReference type="NCBI Taxonomy" id="658187"/>
    <lineage>
        <taxon>Bacteria</taxon>
        <taxon>Pseudomonadati</taxon>
        <taxon>Pseudomonadota</taxon>
        <taxon>Gammaproteobacteria</taxon>
        <taxon>Legionellales</taxon>
        <taxon>Legionellaceae</taxon>
        <taxon>Legionella</taxon>
    </lineage>
</organism>
<sequence>MAQDKAAAVEQFQRAAAQGHAGAKAELNRIGAGVGLKYKINNLLLGLENKIGGIEQHQWPAAHAKASELLMALNNTRDEFISNIANPAVDLKVAKTAFKQKCDAAINEALPILEKDLGWGDYLLNLLKKLGNVVSTVTTFGYRTNFFQLKVSESKSAAEDALTALNSLDSDKGGSLTP</sequence>
<keyword evidence="2" id="KW-1185">Reference proteome</keyword>